<feature type="compositionally biased region" description="Basic and acidic residues" evidence="1">
    <location>
        <begin position="371"/>
        <end position="384"/>
    </location>
</feature>
<dbReference type="AlphaFoldDB" id="A0A093VDF3"/>
<feature type="compositionally biased region" description="Low complexity" evidence="1">
    <location>
        <begin position="411"/>
        <end position="425"/>
    </location>
</feature>
<dbReference type="SMART" id="SM00855">
    <property type="entry name" value="PGAM"/>
    <property type="match status" value="1"/>
</dbReference>
<dbReference type="EMBL" id="JPOX01000007">
    <property type="protein sequence ID" value="KFX50225.1"/>
    <property type="molecule type" value="Genomic_DNA"/>
</dbReference>
<dbReference type="PANTHER" id="PTHR46192">
    <property type="entry name" value="BROAD-RANGE ACID PHOSPHATASE DET1"/>
    <property type="match status" value="1"/>
</dbReference>
<dbReference type="SUPFAM" id="SSF53254">
    <property type="entry name" value="Phosphoglycerate mutase-like"/>
    <property type="match status" value="1"/>
</dbReference>
<protein>
    <submittedName>
        <fullName evidence="2">Broad-range acid phosphatase DET1</fullName>
    </submittedName>
</protein>
<feature type="region of interest" description="Disordered" evidence="1">
    <location>
        <begin position="371"/>
        <end position="390"/>
    </location>
</feature>
<feature type="compositionally biased region" description="Acidic residues" evidence="1">
    <location>
        <begin position="457"/>
        <end position="480"/>
    </location>
</feature>
<gene>
    <name evidence="2" type="ORF">GQ26_0070050</name>
</gene>
<dbReference type="InterPro" id="IPR029033">
    <property type="entry name" value="His_PPase_superfam"/>
</dbReference>
<proteinExistence type="predicted"/>
<dbReference type="CDD" id="cd07067">
    <property type="entry name" value="HP_PGM_like"/>
    <property type="match status" value="1"/>
</dbReference>
<comment type="caution">
    <text evidence="2">The sequence shown here is derived from an EMBL/GenBank/DDBJ whole genome shotgun (WGS) entry which is preliminary data.</text>
</comment>
<feature type="compositionally biased region" description="Polar residues" evidence="1">
    <location>
        <begin position="440"/>
        <end position="454"/>
    </location>
</feature>
<dbReference type="HOGENOM" id="CLU_015562_2_0_1"/>
<name>A0A093VDF3_TALMA</name>
<sequence>MGKPRMIILIRHAQSEGNKNRDIHQSVPDHRVKLTPEGHKQALEAGRRLRELLRPDDTLHFFTSPYRRTRETTEGILESLTSDDPSPSPFPRHTIKVYEEPRLREQDFGNFQPCSAEMSRMWQERADYGHFFYRIPNGESAADAYDRVSGFNESLWRLFGEDSFASVCVLVTHGLMTRVFLMKWYHFSVEYFEDLRNINHCEFVIMEKNPDNGKFILQNKLRTWSALRQEKEEERKGEVSNGSQVQSPEAEVPVHRKWGGCPNGCTHGDAVSTTWRPTRRDEVDVFRDDDGGETTDANGRKHSPSADRKKTFKRMPSLKDRKTITHTDKSKLRLTIEPQHPDDIVSSPNQTPSYIALGGIVNPREPIEHEMRKEQETAIPKDKPTQASSAQNLPSIQLLHLAGRDGGGSTSGVNSVEVSDSESNSMLPEKSESLAALVSGPSSTNLKFSTSYHSIQDAEDDANALGDVADDDNDDNDDGNDNDKNESPDTIEGIPETEIEQLRREEESVSESVY</sequence>
<evidence type="ECO:0000313" key="2">
    <source>
        <dbReference type="EMBL" id="KFX50225.1"/>
    </source>
</evidence>
<accession>A0A093VDF3</accession>
<dbReference type="Pfam" id="PF00300">
    <property type="entry name" value="His_Phos_1"/>
    <property type="match status" value="1"/>
</dbReference>
<dbReference type="Gene3D" id="3.40.50.1240">
    <property type="entry name" value="Phosphoglycerate mutase-like"/>
    <property type="match status" value="1"/>
</dbReference>
<feature type="compositionally biased region" description="Basic and acidic residues" evidence="1">
    <location>
        <begin position="278"/>
        <end position="289"/>
    </location>
</feature>
<feature type="region of interest" description="Disordered" evidence="1">
    <location>
        <begin position="268"/>
        <end position="316"/>
    </location>
</feature>
<dbReference type="InterPro" id="IPR052765">
    <property type="entry name" value="PGM-Related"/>
</dbReference>
<reference evidence="2" key="1">
    <citation type="journal article" date="2014" name="PLoS Genet.">
        <title>Signature Gene Expression Reveals Novel Clues to the Molecular Mechanisms of Dimorphic Transition in Penicillium marneffei.</title>
        <authorList>
            <person name="Yang E."/>
            <person name="Wang G."/>
            <person name="Cai J."/>
            <person name="Woo P.C."/>
            <person name="Lau S.K."/>
            <person name="Yuen K.-Y."/>
            <person name="Chow W.-N."/>
            <person name="Lin X."/>
        </authorList>
    </citation>
    <scope>NUCLEOTIDE SEQUENCE [LARGE SCALE GENOMIC DNA]</scope>
    <source>
        <strain evidence="2">PM1</strain>
    </source>
</reference>
<evidence type="ECO:0000256" key="1">
    <source>
        <dbReference type="SAM" id="MobiDB-lite"/>
    </source>
</evidence>
<organism evidence="2">
    <name type="scientific">Talaromyces marneffei PM1</name>
    <dbReference type="NCBI Taxonomy" id="1077442"/>
    <lineage>
        <taxon>Eukaryota</taxon>
        <taxon>Fungi</taxon>
        <taxon>Dikarya</taxon>
        <taxon>Ascomycota</taxon>
        <taxon>Pezizomycotina</taxon>
        <taxon>Eurotiomycetes</taxon>
        <taxon>Eurotiomycetidae</taxon>
        <taxon>Eurotiales</taxon>
        <taxon>Trichocomaceae</taxon>
        <taxon>Talaromyces</taxon>
        <taxon>Talaromyces sect. Talaromyces</taxon>
    </lineage>
</organism>
<dbReference type="InterPro" id="IPR013078">
    <property type="entry name" value="His_Pase_superF_clade-1"/>
</dbReference>
<feature type="region of interest" description="Disordered" evidence="1">
    <location>
        <begin position="232"/>
        <end position="256"/>
    </location>
</feature>
<feature type="region of interest" description="Disordered" evidence="1">
    <location>
        <begin position="401"/>
        <end position="514"/>
    </location>
</feature>